<evidence type="ECO:0000256" key="6">
    <source>
        <dbReference type="ARBA" id="ARBA00022747"/>
    </source>
</evidence>
<evidence type="ECO:0000256" key="8">
    <source>
        <dbReference type="ARBA" id="ARBA00022801"/>
    </source>
</evidence>
<dbReference type="RefSeq" id="WP_117283589.1">
    <property type="nucleotide sequence ID" value="NZ_JAMTCE010000016.1"/>
</dbReference>
<dbReference type="EC" id="3.1.21.3" evidence="3"/>
<evidence type="ECO:0000256" key="5">
    <source>
        <dbReference type="ARBA" id="ARBA00022741"/>
    </source>
</evidence>
<reference evidence="12 13" key="1">
    <citation type="journal article" date="2019" name="Microbiol. Resour. Announc.">
        <title>Draft Genome Sequences of Type Strains of Gordonibacter faecihominis, Paraeggerthella hongkongensis, Parvibacter caecicola,Slackia equolifaciens, Slackia faecicanis, and Slackia isoflavoniconvertens.</title>
        <authorList>
            <person name="Danylec N."/>
            <person name="Stoll D.A."/>
            <person name="Dotsch A."/>
            <person name="Huch M."/>
        </authorList>
    </citation>
    <scope>NUCLEOTIDE SEQUENCE [LARGE SCALE GENOMIC DNA]</scope>
    <source>
        <strain evidence="12 13">DSM 18785</strain>
    </source>
</reference>
<keyword evidence="7" id="KW-0255">Endonuclease</keyword>
<dbReference type="GO" id="GO:0009307">
    <property type="term" value="P:DNA restriction-modification system"/>
    <property type="evidence" value="ECO:0007669"/>
    <property type="project" value="UniProtKB-KW"/>
</dbReference>
<name>A0A3N0AXH3_9ACTN</name>
<keyword evidence="5" id="KW-0547">Nucleotide-binding</keyword>
<evidence type="ECO:0000256" key="2">
    <source>
        <dbReference type="ARBA" id="ARBA00008598"/>
    </source>
</evidence>
<evidence type="ECO:0000256" key="7">
    <source>
        <dbReference type="ARBA" id="ARBA00022759"/>
    </source>
</evidence>
<keyword evidence="10" id="KW-0238">DNA-binding</keyword>
<evidence type="ECO:0000256" key="1">
    <source>
        <dbReference type="ARBA" id="ARBA00000851"/>
    </source>
</evidence>
<dbReference type="Proteomes" id="UP000278327">
    <property type="component" value="Unassembled WGS sequence"/>
</dbReference>
<keyword evidence="6" id="KW-0680">Restriction system</keyword>
<dbReference type="GO" id="GO:0009035">
    <property type="term" value="F:type I site-specific deoxyribonuclease activity"/>
    <property type="evidence" value="ECO:0007669"/>
    <property type="project" value="UniProtKB-EC"/>
</dbReference>
<dbReference type="InterPro" id="IPR007409">
    <property type="entry name" value="Restrct_endonuc_type1_HsdR_N"/>
</dbReference>
<sequence>MGRPEDKYVKLPAIIHATRIGYRYLSIKSDASGIDYDADTNIFFEPFRAVLERINGKPVDADKAHYLVSQLKLKLSGNDLGRAFFACLHSSIEGYRLSDFENPANNDFSVVTELPYANGEDSFRPDITFLVNGMPLGFMEVKRENNKDGILAEHDRMHVRFKNEAYRPAFRPN</sequence>
<dbReference type="InterPro" id="IPR051268">
    <property type="entry name" value="Type-I_R_enzyme_R_subunit"/>
</dbReference>
<proteinExistence type="inferred from homology"/>
<dbReference type="AlphaFoldDB" id="A0A3N0AXH3"/>
<keyword evidence="13" id="KW-1185">Reference proteome</keyword>
<evidence type="ECO:0000313" key="12">
    <source>
        <dbReference type="EMBL" id="RNL39274.1"/>
    </source>
</evidence>
<evidence type="ECO:0000256" key="4">
    <source>
        <dbReference type="ARBA" id="ARBA00022722"/>
    </source>
</evidence>
<gene>
    <name evidence="12" type="ORF">DMP10_02490</name>
</gene>
<dbReference type="GO" id="GO:0005524">
    <property type="term" value="F:ATP binding"/>
    <property type="evidence" value="ECO:0007669"/>
    <property type="project" value="UniProtKB-KW"/>
</dbReference>
<protein>
    <recommendedName>
        <fullName evidence="3">type I site-specific deoxyribonuclease</fullName>
        <ecNumber evidence="3">3.1.21.3</ecNumber>
    </recommendedName>
</protein>
<dbReference type="PANTHER" id="PTHR30195:SF15">
    <property type="entry name" value="TYPE I RESTRICTION ENZYME HINDI ENDONUCLEASE SUBUNIT"/>
    <property type="match status" value="1"/>
</dbReference>
<comment type="similarity">
    <text evidence="2">Belongs to the HsdR family.</text>
</comment>
<organism evidence="12 13">
    <name type="scientific">Adlercreutzia equolifaciens subsp. celatus DSM 18785</name>
    <dbReference type="NCBI Taxonomy" id="1121021"/>
    <lineage>
        <taxon>Bacteria</taxon>
        <taxon>Bacillati</taxon>
        <taxon>Actinomycetota</taxon>
        <taxon>Coriobacteriia</taxon>
        <taxon>Eggerthellales</taxon>
        <taxon>Eggerthellaceae</taxon>
        <taxon>Adlercreutzia</taxon>
    </lineage>
</organism>
<dbReference type="CDD" id="cd22332">
    <property type="entry name" value="HsdR_N"/>
    <property type="match status" value="1"/>
</dbReference>
<dbReference type="PANTHER" id="PTHR30195">
    <property type="entry name" value="TYPE I SITE-SPECIFIC DEOXYRIBONUCLEASE PROTEIN SUBUNIT M AND R"/>
    <property type="match status" value="1"/>
</dbReference>
<dbReference type="Pfam" id="PF04313">
    <property type="entry name" value="HSDR_N"/>
    <property type="match status" value="1"/>
</dbReference>
<evidence type="ECO:0000259" key="11">
    <source>
        <dbReference type="Pfam" id="PF04313"/>
    </source>
</evidence>
<evidence type="ECO:0000256" key="10">
    <source>
        <dbReference type="ARBA" id="ARBA00023125"/>
    </source>
</evidence>
<dbReference type="Gene3D" id="3.90.1570.50">
    <property type="match status" value="1"/>
</dbReference>
<dbReference type="EMBL" id="QICA01000003">
    <property type="protein sequence ID" value="RNL39274.1"/>
    <property type="molecule type" value="Genomic_DNA"/>
</dbReference>
<evidence type="ECO:0000256" key="9">
    <source>
        <dbReference type="ARBA" id="ARBA00022840"/>
    </source>
</evidence>
<keyword evidence="4" id="KW-0540">Nuclease</keyword>
<accession>A0A3N0AXH3</accession>
<keyword evidence="8" id="KW-0378">Hydrolase</keyword>
<dbReference type="GO" id="GO:0003677">
    <property type="term" value="F:DNA binding"/>
    <property type="evidence" value="ECO:0007669"/>
    <property type="project" value="UniProtKB-KW"/>
</dbReference>
<comment type="caution">
    <text evidence="12">The sequence shown here is derived from an EMBL/GenBank/DDBJ whole genome shotgun (WGS) entry which is preliminary data.</text>
</comment>
<keyword evidence="9" id="KW-0067">ATP-binding</keyword>
<comment type="catalytic activity">
    <reaction evidence="1">
        <text>Endonucleolytic cleavage of DNA to give random double-stranded fragments with terminal 5'-phosphates, ATP is simultaneously hydrolyzed.</text>
        <dbReference type="EC" id="3.1.21.3"/>
    </reaction>
</comment>
<feature type="domain" description="Restriction endonuclease type I HsdR N-terminal" evidence="11">
    <location>
        <begin position="5"/>
        <end position="150"/>
    </location>
</feature>
<evidence type="ECO:0000256" key="3">
    <source>
        <dbReference type="ARBA" id="ARBA00012654"/>
    </source>
</evidence>
<evidence type="ECO:0000313" key="13">
    <source>
        <dbReference type="Proteomes" id="UP000278327"/>
    </source>
</evidence>